<name>A0A9K3GIK1_9EUKA</name>
<evidence type="ECO:0000256" key="6">
    <source>
        <dbReference type="PROSITE-ProRule" id="PRU10141"/>
    </source>
</evidence>
<evidence type="ECO:0000256" key="7">
    <source>
        <dbReference type="SAM" id="MobiDB-lite"/>
    </source>
</evidence>
<dbReference type="CDD" id="cd05123">
    <property type="entry name" value="STKc_AGC"/>
    <property type="match status" value="1"/>
</dbReference>
<proteinExistence type="predicted"/>
<dbReference type="InterPro" id="IPR000719">
    <property type="entry name" value="Prot_kinase_dom"/>
</dbReference>
<keyword evidence="3 6" id="KW-0547">Nucleotide-binding</keyword>
<comment type="caution">
    <text evidence="9">The sequence shown here is derived from an EMBL/GenBank/DDBJ whole genome shotgun (WGS) entry which is preliminary data.</text>
</comment>
<keyword evidence="5 6" id="KW-0067">ATP-binding</keyword>
<dbReference type="GO" id="GO:0004674">
    <property type="term" value="F:protein serine/threonine kinase activity"/>
    <property type="evidence" value="ECO:0007669"/>
    <property type="project" value="UniProtKB-KW"/>
</dbReference>
<feature type="region of interest" description="Disordered" evidence="7">
    <location>
        <begin position="26"/>
        <end position="84"/>
    </location>
</feature>
<gene>
    <name evidence="9" type="ORF">KIPB_004943</name>
</gene>
<evidence type="ECO:0000256" key="4">
    <source>
        <dbReference type="ARBA" id="ARBA00022777"/>
    </source>
</evidence>
<evidence type="ECO:0000259" key="8">
    <source>
        <dbReference type="PROSITE" id="PS50011"/>
    </source>
</evidence>
<dbReference type="Pfam" id="PF00069">
    <property type="entry name" value="Pkinase"/>
    <property type="match status" value="1"/>
</dbReference>
<keyword evidence="1" id="KW-0723">Serine/threonine-protein kinase</keyword>
<dbReference type="OrthoDB" id="68483at2759"/>
<dbReference type="GO" id="GO:0005524">
    <property type="term" value="F:ATP binding"/>
    <property type="evidence" value="ECO:0007669"/>
    <property type="project" value="UniProtKB-UniRule"/>
</dbReference>
<feature type="region of interest" description="Disordered" evidence="7">
    <location>
        <begin position="514"/>
        <end position="564"/>
    </location>
</feature>
<evidence type="ECO:0000256" key="2">
    <source>
        <dbReference type="ARBA" id="ARBA00022679"/>
    </source>
</evidence>
<feature type="region of interest" description="Disordered" evidence="7">
    <location>
        <begin position="421"/>
        <end position="479"/>
    </location>
</feature>
<feature type="binding site" evidence="6">
    <location>
        <position position="155"/>
    </location>
    <ligand>
        <name>ATP</name>
        <dbReference type="ChEBI" id="CHEBI:30616"/>
    </ligand>
</feature>
<feature type="compositionally biased region" description="Polar residues" evidence="7">
    <location>
        <begin position="428"/>
        <end position="457"/>
    </location>
</feature>
<organism evidence="9 10">
    <name type="scientific">Kipferlia bialata</name>
    <dbReference type="NCBI Taxonomy" id="797122"/>
    <lineage>
        <taxon>Eukaryota</taxon>
        <taxon>Metamonada</taxon>
        <taxon>Carpediemonas-like organisms</taxon>
        <taxon>Kipferlia</taxon>
    </lineage>
</organism>
<dbReference type="InterPro" id="IPR011009">
    <property type="entry name" value="Kinase-like_dom_sf"/>
</dbReference>
<dbReference type="PROSITE" id="PS50011">
    <property type="entry name" value="PROTEIN_KINASE_DOM"/>
    <property type="match status" value="1"/>
</dbReference>
<dbReference type="Proteomes" id="UP000265618">
    <property type="component" value="Unassembled WGS sequence"/>
</dbReference>
<dbReference type="AlphaFoldDB" id="A0A9K3GIK1"/>
<dbReference type="InterPro" id="IPR045270">
    <property type="entry name" value="STKc_AGC"/>
</dbReference>
<feature type="compositionally biased region" description="Low complexity" evidence="7">
    <location>
        <begin position="528"/>
        <end position="545"/>
    </location>
</feature>
<protein>
    <recommendedName>
        <fullName evidence="8">Protein kinase domain-containing protein</fullName>
    </recommendedName>
</protein>
<keyword evidence="10" id="KW-1185">Reference proteome</keyword>
<dbReference type="EMBL" id="BDIP01001107">
    <property type="protein sequence ID" value="GIQ83595.1"/>
    <property type="molecule type" value="Genomic_DNA"/>
</dbReference>
<dbReference type="PANTHER" id="PTHR24351">
    <property type="entry name" value="RIBOSOMAL PROTEIN S6 KINASE"/>
    <property type="match status" value="1"/>
</dbReference>
<accession>A0A9K3GIK1</accession>
<dbReference type="InterPro" id="IPR017441">
    <property type="entry name" value="Protein_kinase_ATP_BS"/>
</dbReference>
<evidence type="ECO:0000256" key="1">
    <source>
        <dbReference type="ARBA" id="ARBA00022527"/>
    </source>
</evidence>
<dbReference type="SMART" id="SM00220">
    <property type="entry name" value="S_TKc"/>
    <property type="match status" value="1"/>
</dbReference>
<keyword evidence="2" id="KW-0808">Transferase</keyword>
<dbReference type="SUPFAM" id="SSF56112">
    <property type="entry name" value="Protein kinase-like (PK-like)"/>
    <property type="match status" value="1"/>
</dbReference>
<dbReference type="Gene3D" id="3.30.200.20">
    <property type="entry name" value="Phosphorylase Kinase, domain 1"/>
    <property type="match status" value="1"/>
</dbReference>
<feature type="compositionally biased region" description="Basic and acidic residues" evidence="7">
    <location>
        <begin position="26"/>
        <end position="35"/>
    </location>
</feature>
<evidence type="ECO:0000313" key="9">
    <source>
        <dbReference type="EMBL" id="GIQ83595.1"/>
    </source>
</evidence>
<sequence>MSVPRFTLLEDHRDERGAREHYRLGENRLDHLRDPSRKRRNSLLGMPQKDREREREDRRSSLLSPQGRRNSITSGIKALPRRNENGSRLPVLSLQRSFPVYPSSHYLPKKANTHDVLSSCNSMNHYTSLYVLGKGYSGKTLLVKCEANQWYYAMKRINRKRLKNSGSAFRINVEIALLNYISHNPLVTRLHHHFQAGNYVCLVMELASGGDLFSMIASHKRLHVDVVRFFTASLVCVIDFLHRNNIVFRDLKPENVLVDAYGYPRLCDFGLARILPAGEVATSTCGTESYMAPEVISGRSYGKEVDWWCLGIVIFEMLTGLSPFRTSDRQKMFKRIQKSPVRWSLAPLSVESLPMSKGGAAPETGDSQIDPLAKDLVERLLVKSTEDRLMDVDLIRQHPFFNGIDWQAVANRTSPPPYVPFTCAADSVPQQTPGGSQANPHNAQQLSPRSMDPSSISYKDPLQDPPISHPSGPVGTARSCVLTRQPPQAARRFSLGHFGKFVQPPPLLSRKAVPCGPMSHARLSQSRGPTDSSAGTASSAGRRPSLMWLPTISEAGGAGTGVKR</sequence>
<keyword evidence="4" id="KW-0418">Kinase</keyword>
<feature type="domain" description="Protein kinase" evidence="8">
    <location>
        <begin position="126"/>
        <end position="401"/>
    </location>
</feature>
<evidence type="ECO:0000313" key="10">
    <source>
        <dbReference type="Proteomes" id="UP000265618"/>
    </source>
</evidence>
<reference evidence="9 10" key="1">
    <citation type="journal article" date="2018" name="PLoS ONE">
        <title>The draft genome of Kipferlia bialata reveals reductive genome evolution in fornicate parasites.</title>
        <authorList>
            <person name="Tanifuji G."/>
            <person name="Takabayashi S."/>
            <person name="Kume K."/>
            <person name="Takagi M."/>
            <person name="Nakayama T."/>
            <person name="Kamikawa R."/>
            <person name="Inagaki Y."/>
            <person name="Hashimoto T."/>
        </authorList>
    </citation>
    <scope>NUCLEOTIDE SEQUENCE [LARGE SCALE GENOMIC DNA]</scope>
    <source>
        <strain evidence="9">NY0173</strain>
    </source>
</reference>
<feature type="compositionally biased region" description="Basic and acidic residues" evidence="7">
    <location>
        <begin position="48"/>
        <end position="60"/>
    </location>
</feature>
<dbReference type="Gene3D" id="1.10.510.10">
    <property type="entry name" value="Transferase(Phosphotransferase) domain 1"/>
    <property type="match status" value="1"/>
</dbReference>
<dbReference type="PROSITE" id="PS00107">
    <property type="entry name" value="PROTEIN_KINASE_ATP"/>
    <property type="match status" value="1"/>
</dbReference>
<evidence type="ECO:0000256" key="3">
    <source>
        <dbReference type="ARBA" id="ARBA00022741"/>
    </source>
</evidence>
<evidence type="ECO:0000256" key="5">
    <source>
        <dbReference type="ARBA" id="ARBA00022840"/>
    </source>
</evidence>